<evidence type="ECO:0000313" key="2">
    <source>
        <dbReference type="EMBL" id="KAG7456031.1"/>
    </source>
</evidence>
<name>A0A9D3PFC9_MEGAT</name>
<evidence type="ECO:0000313" key="3">
    <source>
        <dbReference type="Proteomes" id="UP001046870"/>
    </source>
</evidence>
<dbReference type="InterPro" id="IPR010797">
    <property type="entry name" value="Pex26"/>
</dbReference>
<dbReference type="GO" id="GO:0044877">
    <property type="term" value="F:protein-containing complex binding"/>
    <property type="evidence" value="ECO:0007669"/>
    <property type="project" value="InterPro"/>
</dbReference>
<evidence type="ECO:0008006" key="4">
    <source>
        <dbReference type="Google" id="ProtNLM"/>
    </source>
</evidence>
<sequence length="316" mass="34833">MRSSSSTSLARVRSLGSVRLNSPICSGSAQVLGLLDLAAEQLMVRRDFQTAFDTCERGLDSLGSVGEQGESSSRYGELKAALCVVAIQALAELNQWRRVLAWVIQQYGRPEKIPAKIVQLCILLYAKVGEPATMQEVGHDWLKFHAGGGVPAFGTVAELYLIHVLLPLGRLAEARELVVGEVGVVAFTEEQRQTALDIVESQERRRPGQSPSPSPTSCPFPSPAQSTQLSTHRGAATQRLQAVLQLVYRGLSVAKKSLRSFPLQRVLLAAFLLYLLLVRLDPALPSSFPWLSRLLQMFRQMWDTMFAPYYRASAPR</sequence>
<reference evidence="2" key="1">
    <citation type="submission" date="2021-01" db="EMBL/GenBank/DDBJ databases">
        <authorList>
            <person name="Zahm M."/>
            <person name="Roques C."/>
            <person name="Cabau C."/>
            <person name="Klopp C."/>
            <person name="Donnadieu C."/>
            <person name="Jouanno E."/>
            <person name="Lampietro C."/>
            <person name="Louis A."/>
            <person name="Herpin A."/>
            <person name="Echchiki A."/>
            <person name="Berthelot C."/>
            <person name="Parey E."/>
            <person name="Roest-Crollius H."/>
            <person name="Braasch I."/>
            <person name="Postlethwait J."/>
            <person name="Bobe J."/>
            <person name="Montfort J."/>
            <person name="Bouchez O."/>
            <person name="Begum T."/>
            <person name="Mejri S."/>
            <person name="Adams A."/>
            <person name="Chen W.-J."/>
            <person name="Guiguen Y."/>
        </authorList>
    </citation>
    <scope>NUCLEOTIDE SEQUENCE</scope>
    <source>
        <strain evidence="2">YG-15Mar2019-1</strain>
        <tissue evidence="2">Brain</tissue>
    </source>
</reference>
<dbReference type="GO" id="GO:0051117">
    <property type="term" value="F:ATPase binding"/>
    <property type="evidence" value="ECO:0007669"/>
    <property type="project" value="TreeGrafter"/>
</dbReference>
<feature type="region of interest" description="Disordered" evidence="1">
    <location>
        <begin position="199"/>
        <end position="231"/>
    </location>
</feature>
<dbReference type="EMBL" id="JAFDVH010000023">
    <property type="protein sequence ID" value="KAG7456031.1"/>
    <property type="molecule type" value="Genomic_DNA"/>
</dbReference>
<dbReference type="Proteomes" id="UP001046870">
    <property type="component" value="Chromosome 23"/>
</dbReference>
<dbReference type="GO" id="GO:0016558">
    <property type="term" value="P:protein import into peroxisome matrix"/>
    <property type="evidence" value="ECO:0007669"/>
    <property type="project" value="TreeGrafter"/>
</dbReference>
<dbReference type="PANTHER" id="PTHR16262:SF2">
    <property type="entry name" value="PEROXISOME ASSEMBLY PROTEIN 26"/>
    <property type="match status" value="1"/>
</dbReference>
<accession>A0A9D3PFC9</accession>
<proteinExistence type="predicted"/>
<keyword evidence="3" id="KW-1185">Reference proteome</keyword>
<dbReference type="PANTHER" id="PTHR16262">
    <property type="entry name" value="PEROXISOME ASSEMBLY PROTEIN 26"/>
    <property type="match status" value="1"/>
</dbReference>
<dbReference type="Pfam" id="PF07163">
    <property type="entry name" value="Pex26"/>
    <property type="match status" value="1"/>
</dbReference>
<protein>
    <recommendedName>
        <fullName evidence="4">Peroxisome assembly protein 26</fullName>
    </recommendedName>
</protein>
<gene>
    <name evidence="2" type="ORF">MATL_G00247380</name>
</gene>
<comment type="caution">
    <text evidence="2">The sequence shown here is derived from an EMBL/GenBank/DDBJ whole genome shotgun (WGS) entry which is preliminary data.</text>
</comment>
<dbReference type="AlphaFoldDB" id="A0A9D3PFC9"/>
<evidence type="ECO:0000256" key="1">
    <source>
        <dbReference type="SAM" id="MobiDB-lite"/>
    </source>
</evidence>
<dbReference type="GO" id="GO:0005778">
    <property type="term" value="C:peroxisomal membrane"/>
    <property type="evidence" value="ECO:0007669"/>
    <property type="project" value="InterPro"/>
</dbReference>
<organism evidence="2 3">
    <name type="scientific">Megalops atlanticus</name>
    <name type="common">Tarpon</name>
    <name type="synonym">Clupea gigantea</name>
    <dbReference type="NCBI Taxonomy" id="7932"/>
    <lineage>
        <taxon>Eukaryota</taxon>
        <taxon>Metazoa</taxon>
        <taxon>Chordata</taxon>
        <taxon>Craniata</taxon>
        <taxon>Vertebrata</taxon>
        <taxon>Euteleostomi</taxon>
        <taxon>Actinopterygii</taxon>
        <taxon>Neopterygii</taxon>
        <taxon>Teleostei</taxon>
        <taxon>Elopiformes</taxon>
        <taxon>Megalopidae</taxon>
        <taxon>Megalops</taxon>
    </lineage>
</organism>
<dbReference type="OrthoDB" id="5954192at2759"/>
<dbReference type="GO" id="GO:0045046">
    <property type="term" value="P:protein import into peroxisome membrane"/>
    <property type="evidence" value="ECO:0007669"/>
    <property type="project" value="InterPro"/>
</dbReference>
<feature type="compositionally biased region" description="Pro residues" evidence="1">
    <location>
        <begin position="210"/>
        <end position="222"/>
    </location>
</feature>